<name>A0A9R1XWM1_LACSA</name>
<dbReference type="Proteomes" id="UP000235145">
    <property type="component" value="Unassembled WGS sequence"/>
</dbReference>
<evidence type="ECO:0000313" key="1">
    <source>
        <dbReference type="EMBL" id="KAJ0222482.1"/>
    </source>
</evidence>
<dbReference type="PANTHER" id="PTHR45786">
    <property type="entry name" value="DNA BINDING PROTEIN-LIKE"/>
    <property type="match status" value="1"/>
</dbReference>
<evidence type="ECO:0008006" key="3">
    <source>
        <dbReference type="Google" id="ProtNLM"/>
    </source>
</evidence>
<reference evidence="1 2" key="1">
    <citation type="journal article" date="2017" name="Nat. Commun.">
        <title>Genome assembly with in vitro proximity ligation data and whole-genome triplication in lettuce.</title>
        <authorList>
            <person name="Reyes-Chin-Wo S."/>
            <person name="Wang Z."/>
            <person name="Yang X."/>
            <person name="Kozik A."/>
            <person name="Arikit S."/>
            <person name="Song C."/>
            <person name="Xia L."/>
            <person name="Froenicke L."/>
            <person name="Lavelle D.O."/>
            <person name="Truco M.J."/>
            <person name="Xia R."/>
            <person name="Zhu S."/>
            <person name="Xu C."/>
            <person name="Xu H."/>
            <person name="Xu X."/>
            <person name="Cox K."/>
            <person name="Korf I."/>
            <person name="Meyers B.C."/>
            <person name="Michelmore R.W."/>
        </authorList>
    </citation>
    <scope>NUCLEOTIDE SEQUENCE [LARGE SCALE GENOMIC DNA]</scope>
    <source>
        <strain evidence="2">cv. Salinas</strain>
        <tissue evidence="1">Seedlings</tissue>
    </source>
</reference>
<accession>A0A9R1XWM1</accession>
<keyword evidence="2" id="KW-1185">Reference proteome</keyword>
<sequence>MFNFDNYATSALQSGKIDSSINRGNAPYIFRLGGENYHSIGSFLPANRSQPKFSQLYIYDTENENSNRLRCFGGEKHQSTSTNNDIIEDFKMMLDSNNVLVSSYRMRYHCLNEIGISTMYQ</sequence>
<evidence type="ECO:0000313" key="2">
    <source>
        <dbReference type="Proteomes" id="UP000235145"/>
    </source>
</evidence>
<comment type="caution">
    <text evidence="1">The sequence shown here is derived from an EMBL/GenBank/DDBJ whole genome shotgun (WGS) entry which is preliminary data.</text>
</comment>
<dbReference type="PANTHER" id="PTHR45786:SF66">
    <property type="entry name" value="HOOK MOTIF PROTEIN, PUTATIVE-RELATED"/>
    <property type="match status" value="1"/>
</dbReference>
<proteinExistence type="predicted"/>
<dbReference type="EMBL" id="NBSK02000002">
    <property type="protein sequence ID" value="KAJ0222482.1"/>
    <property type="molecule type" value="Genomic_DNA"/>
</dbReference>
<dbReference type="AlphaFoldDB" id="A0A9R1XWM1"/>
<organism evidence="1 2">
    <name type="scientific">Lactuca sativa</name>
    <name type="common">Garden lettuce</name>
    <dbReference type="NCBI Taxonomy" id="4236"/>
    <lineage>
        <taxon>Eukaryota</taxon>
        <taxon>Viridiplantae</taxon>
        <taxon>Streptophyta</taxon>
        <taxon>Embryophyta</taxon>
        <taxon>Tracheophyta</taxon>
        <taxon>Spermatophyta</taxon>
        <taxon>Magnoliopsida</taxon>
        <taxon>eudicotyledons</taxon>
        <taxon>Gunneridae</taxon>
        <taxon>Pentapetalae</taxon>
        <taxon>asterids</taxon>
        <taxon>campanulids</taxon>
        <taxon>Asterales</taxon>
        <taxon>Asteraceae</taxon>
        <taxon>Cichorioideae</taxon>
        <taxon>Cichorieae</taxon>
        <taxon>Lactucinae</taxon>
        <taxon>Lactuca</taxon>
    </lineage>
</organism>
<gene>
    <name evidence="1" type="ORF">LSAT_V11C200072830</name>
</gene>
<protein>
    <recommendedName>
        <fullName evidence="3">Helitron helicase-like domain-containing protein</fullName>
    </recommendedName>
</protein>